<dbReference type="PANTHER" id="PTHR32308">
    <property type="entry name" value="LYASE BETA SUBUNIT, PUTATIVE (AFU_ORTHOLOGUE AFUA_4G13030)-RELATED"/>
    <property type="match status" value="1"/>
</dbReference>
<dbReference type="InterPro" id="IPR011206">
    <property type="entry name" value="Citrate_lyase_beta/mcl1/mcl2"/>
</dbReference>
<keyword evidence="2" id="KW-0479">Metal-binding</keyword>
<evidence type="ECO:0000256" key="2">
    <source>
        <dbReference type="ARBA" id="ARBA00022723"/>
    </source>
</evidence>
<dbReference type="SUPFAM" id="SSF51621">
    <property type="entry name" value="Phosphoenolpyruvate/pyruvate domain"/>
    <property type="match status" value="1"/>
</dbReference>
<dbReference type="GO" id="GO:0006107">
    <property type="term" value="P:oxaloacetate metabolic process"/>
    <property type="evidence" value="ECO:0007669"/>
    <property type="project" value="TreeGrafter"/>
</dbReference>
<dbReference type="PANTHER" id="PTHR32308:SF0">
    <property type="entry name" value="HPCH_HPAI ALDOLASE_CITRATE LYASE DOMAIN-CONTAINING PROTEIN"/>
    <property type="match status" value="1"/>
</dbReference>
<dbReference type="AlphaFoldDB" id="A0A399G3Y5"/>
<comment type="cofactor">
    <cofactor evidence="1">
        <name>Mg(2+)</name>
        <dbReference type="ChEBI" id="CHEBI:18420"/>
    </cofactor>
</comment>
<dbReference type="PIRSF" id="PIRSF015582">
    <property type="entry name" value="Cit_lyase_B"/>
    <property type="match status" value="1"/>
</dbReference>
<sequence length="302" mass="33098">MQPYRSVLFVPGHRPGWVDKALASGTDAIVLDLEDSVPQAQKAAARATVAESIRRVRADNADVGLFVRVNPLNTRMTGADLEEVVVPGLTGVFAPKVEQATDVLRYDALLDHFESRNGVDGLEYIIPVETVRAIHSCLEVATASPRVGAMIGPTAEHADIARAVGYEWTPEGTETLYHRSRILLACREAGIHALTGLWEDLENLDGLREFARRGRRLGYRGMIAIHPSHVAVVNDVFTPSDADVAFYRGLVEAYEKAAAEGVGALRYRGVHIDKAHYDKALDWLERAERLRADGRGAGREAK</sequence>
<accession>A0A399G3Y5</accession>
<dbReference type="InterPro" id="IPR040442">
    <property type="entry name" value="Pyrv_kinase-like_dom_sf"/>
</dbReference>
<gene>
    <name evidence="4" type="ORF">NI17_006800</name>
</gene>
<dbReference type="GO" id="GO:0000287">
    <property type="term" value="F:magnesium ion binding"/>
    <property type="evidence" value="ECO:0007669"/>
    <property type="project" value="TreeGrafter"/>
</dbReference>
<proteinExistence type="predicted"/>
<dbReference type="Proteomes" id="UP000265719">
    <property type="component" value="Chromosome"/>
</dbReference>
<dbReference type="Pfam" id="PF03328">
    <property type="entry name" value="HpcH_HpaI"/>
    <property type="match status" value="1"/>
</dbReference>
<evidence type="ECO:0000313" key="4">
    <source>
        <dbReference type="EMBL" id="UOE20882.1"/>
    </source>
</evidence>
<dbReference type="InterPro" id="IPR015813">
    <property type="entry name" value="Pyrv/PenolPyrv_kinase-like_dom"/>
</dbReference>
<dbReference type="InterPro" id="IPR005000">
    <property type="entry name" value="Aldolase/citrate-lyase_domain"/>
</dbReference>
<dbReference type="GO" id="GO:0016829">
    <property type="term" value="F:lyase activity"/>
    <property type="evidence" value="ECO:0007669"/>
    <property type="project" value="UniProtKB-KW"/>
</dbReference>
<dbReference type="RefSeq" id="WP_068692906.1">
    <property type="nucleotide sequence ID" value="NZ_CP063196.1"/>
</dbReference>
<keyword evidence="5" id="KW-1185">Reference proteome</keyword>
<name>A0A399G3Y5_9ACTN</name>
<dbReference type="EMBL" id="CP063196">
    <property type="protein sequence ID" value="UOE20882.1"/>
    <property type="molecule type" value="Genomic_DNA"/>
</dbReference>
<protein>
    <submittedName>
        <fullName evidence="4">CoA ester lyase</fullName>
    </submittedName>
</protein>
<reference evidence="4" key="1">
    <citation type="submission" date="2020-10" db="EMBL/GenBank/DDBJ databases">
        <title>De novo genome project of the cellulose decomposer Thermobifida halotolerans type strain.</title>
        <authorList>
            <person name="Nagy I."/>
            <person name="Horvath B."/>
            <person name="Kukolya J."/>
            <person name="Nagy I."/>
            <person name="Orsini M."/>
        </authorList>
    </citation>
    <scope>NUCLEOTIDE SEQUENCE</scope>
    <source>
        <strain evidence="4">DSM 44931</strain>
    </source>
</reference>
<evidence type="ECO:0000256" key="1">
    <source>
        <dbReference type="ARBA" id="ARBA00001946"/>
    </source>
</evidence>
<dbReference type="Gene3D" id="3.20.20.60">
    <property type="entry name" value="Phosphoenolpyruvate-binding domains"/>
    <property type="match status" value="1"/>
</dbReference>
<keyword evidence="3" id="KW-0460">Magnesium</keyword>
<evidence type="ECO:0000256" key="3">
    <source>
        <dbReference type="ARBA" id="ARBA00022842"/>
    </source>
</evidence>
<organism evidence="4 5">
    <name type="scientific">Thermobifida halotolerans</name>
    <dbReference type="NCBI Taxonomy" id="483545"/>
    <lineage>
        <taxon>Bacteria</taxon>
        <taxon>Bacillati</taxon>
        <taxon>Actinomycetota</taxon>
        <taxon>Actinomycetes</taxon>
        <taxon>Streptosporangiales</taxon>
        <taxon>Nocardiopsidaceae</taxon>
        <taxon>Thermobifida</taxon>
    </lineage>
</organism>
<dbReference type="KEGG" id="thao:NI17_006800"/>
<keyword evidence="4" id="KW-0456">Lyase</keyword>
<dbReference type="OrthoDB" id="4322898at2"/>
<evidence type="ECO:0000313" key="5">
    <source>
        <dbReference type="Proteomes" id="UP000265719"/>
    </source>
</evidence>